<dbReference type="FunFam" id="1.20.1250.20:FF:000011">
    <property type="entry name" value="MFS multidrug transporter, putative"/>
    <property type="match status" value="1"/>
</dbReference>
<evidence type="ECO:0000256" key="8">
    <source>
        <dbReference type="ARBA" id="ARBA00023136"/>
    </source>
</evidence>
<feature type="transmembrane region" description="Helical" evidence="10">
    <location>
        <begin position="796"/>
        <end position="816"/>
    </location>
</feature>
<feature type="transmembrane region" description="Helical" evidence="10">
    <location>
        <begin position="1031"/>
        <end position="1053"/>
    </location>
</feature>
<dbReference type="Gene3D" id="3.50.50.60">
    <property type="entry name" value="FAD/NAD(P)-binding domain"/>
    <property type="match status" value="1"/>
</dbReference>
<feature type="region of interest" description="Disordered" evidence="9">
    <location>
        <begin position="285"/>
        <end position="308"/>
    </location>
</feature>
<evidence type="ECO:0000256" key="7">
    <source>
        <dbReference type="ARBA" id="ARBA00023002"/>
    </source>
</evidence>
<name>A0A401KQX2_ASPAW</name>
<dbReference type="Gene3D" id="3.30.9.10">
    <property type="entry name" value="D-Amino Acid Oxidase, subunit A, domain 2"/>
    <property type="match status" value="1"/>
</dbReference>
<dbReference type="GO" id="GO:0071949">
    <property type="term" value="F:FAD binding"/>
    <property type="evidence" value="ECO:0007669"/>
    <property type="project" value="InterPro"/>
</dbReference>
<keyword evidence="13" id="KW-1185">Reference proteome</keyword>
<feature type="transmembrane region" description="Helical" evidence="10">
    <location>
        <begin position="1167"/>
        <end position="1188"/>
    </location>
</feature>
<dbReference type="STRING" id="105351.A0A401KQX2"/>
<evidence type="ECO:0000256" key="1">
    <source>
        <dbReference type="ARBA" id="ARBA00004141"/>
    </source>
</evidence>
<dbReference type="SUPFAM" id="SSF51905">
    <property type="entry name" value="FAD/NAD(P)-binding domain"/>
    <property type="match status" value="1"/>
</dbReference>
<dbReference type="SUPFAM" id="SSF52833">
    <property type="entry name" value="Thioredoxin-like"/>
    <property type="match status" value="1"/>
</dbReference>
<dbReference type="Pfam" id="PF07976">
    <property type="entry name" value="Phe_hydrox_dim"/>
    <property type="match status" value="1"/>
</dbReference>
<dbReference type="PANTHER" id="PTHR23502:SF60">
    <property type="entry name" value="MAJOR FACILITATOR SUPERFAMILY (MFS) PROFILE DOMAIN-CONTAINING PROTEIN-RELATED"/>
    <property type="match status" value="1"/>
</dbReference>
<evidence type="ECO:0000256" key="10">
    <source>
        <dbReference type="SAM" id="Phobius"/>
    </source>
</evidence>
<comment type="subcellular location">
    <subcellularLocation>
        <location evidence="1">Membrane</location>
        <topology evidence="1">Multi-pass membrane protein</topology>
    </subcellularLocation>
</comment>
<reference evidence="12 13" key="1">
    <citation type="submission" date="2016-09" db="EMBL/GenBank/DDBJ databases">
        <title>Aspergillus awamori IFM 58123T.</title>
        <authorList>
            <person name="Kusuya Y."/>
            <person name="Shimizu M."/>
            <person name="Takahashi H."/>
            <person name="Yaguchi T."/>
        </authorList>
    </citation>
    <scope>NUCLEOTIDE SEQUENCE [LARGE SCALE GENOMIC DNA]</scope>
    <source>
        <strain evidence="12 13">IFM 58123</strain>
    </source>
</reference>
<feature type="transmembrane region" description="Helical" evidence="10">
    <location>
        <begin position="992"/>
        <end position="1011"/>
    </location>
</feature>
<feature type="transmembrane region" description="Helical" evidence="10">
    <location>
        <begin position="1074"/>
        <end position="1095"/>
    </location>
</feature>
<dbReference type="GO" id="GO:0016491">
    <property type="term" value="F:oxidoreductase activity"/>
    <property type="evidence" value="ECO:0007669"/>
    <property type="project" value="UniProtKB-KW"/>
</dbReference>
<gene>
    <name evidence="12" type="ORF">AAWM_04504</name>
</gene>
<dbReference type="InterPro" id="IPR036259">
    <property type="entry name" value="MFS_trans_sf"/>
</dbReference>
<feature type="transmembrane region" description="Helical" evidence="10">
    <location>
        <begin position="887"/>
        <end position="908"/>
    </location>
</feature>
<organism evidence="12 13">
    <name type="scientific">Aspergillus awamori</name>
    <name type="common">Black koji mold</name>
    <dbReference type="NCBI Taxonomy" id="105351"/>
    <lineage>
        <taxon>Eukaryota</taxon>
        <taxon>Fungi</taxon>
        <taxon>Dikarya</taxon>
        <taxon>Ascomycota</taxon>
        <taxon>Pezizomycotina</taxon>
        <taxon>Eurotiomycetes</taxon>
        <taxon>Eurotiomycetidae</taxon>
        <taxon>Eurotiales</taxon>
        <taxon>Aspergillaceae</taxon>
        <taxon>Aspergillus</taxon>
    </lineage>
</organism>
<dbReference type="PROSITE" id="PS50850">
    <property type="entry name" value="MFS"/>
    <property type="match status" value="1"/>
</dbReference>
<dbReference type="EMBL" id="BDHI01000008">
    <property type="protein sequence ID" value="GCB21619.1"/>
    <property type="molecule type" value="Genomic_DNA"/>
</dbReference>
<feature type="compositionally biased region" description="Basic and acidic residues" evidence="9">
    <location>
        <begin position="290"/>
        <end position="305"/>
    </location>
</feature>
<keyword evidence="8 10" id="KW-0472">Membrane</keyword>
<dbReference type="Pfam" id="PF01494">
    <property type="entry name" value="FAD_binding_3"/>
    <property type="match status" value="1"/>
</dbReference>
<evidence type="ECO:0000256" key="5">
    <source>
        <dbReference type="ARBA" id="ARBA00022827"/>
    </source>
</evidence>
<dbReference type="CDD" id="cd02979">
    <property type="entry name" value="PHOX_C"/>
    <property type="match status" value="1"/>
</dbReference>
<feature type="transmembrane region" description="Helical" evidence="10">
    <location>
        <begin position="1101"/>
        <end position="1122"/>
    </location>
</feature>
<dbReference type="GO" id="GO:0022857">
    <property type="term" value="F:transmembrane transporter activity"/>
    <property type="evidence" value="ECO:0007669"/>
    <property type="project" value="InterPro"/>
</dbReference>
<sequence>MPVFTEFAASSRELRVLPSFAQPLPRLSPNDPRDGVPERYEVVVVGAGPAGLMLNLLLARYGLNDASLLCVDAKPGTLKSGQADGLQPRTLEVLKTLGLADEILTDGCHMEEVAFWNPSPNKDEIIERTAIVPDVAVPARFQHEVTIHQGRIERILETDLLRYSKRGVQRDTKLLDVKIDEDGDSEFPVVAEIETAGQRRTVRSKYLVGADGAHSVVRRSMGLNLVGESLDHIWGVVDLVVDTDFPDIRRRCAIHAPATSVMVIPRERIATGDYLTRLYVQVPDEATPDEDQRPVNESTPKDTRARRSQVTLDGIFQNAAEAFKPYYIRPKTDGAVDWWAAYQIGQRVSDHFTVKDSKGANRVFIVGDACHTHSPKAGQGMNVSMMDSYNLAWKLAYAINGLTPASTSPGKSDAVLDTYHTERHTIAQELIEFDRAFSSMFSGKIGAAEDGADGLTHEQFLEVFSTGNGFTSGCGIEYPESPIVQKMQDAKKNPIEGTDYLSGILRPGRRLLNVKYRRHADGNRRNLHDDFLSTGRFRILCLTSNDLLYPKGVSAQTLRTIGSAVLPRFPASVIEQVVIHPRLSREFTWRDLPAELKRHSEMSFYSGYEMDDVYKIYGVDAAQGALAVVRPDGYVGTVAALDDVKRVEQYLERHSTAQVERVHSGRHLDDHSVYHSDNELDLDSSSDDRGEKDEPVLEVRGGVVNERDRDLEAGAQAAAGLEKSRTARSDKSRADPKLVTWNGPDDPENPKNWPMKKKWAAVVTVSCFTFISPVSSSMVAPALSSISADFNITDEVISQLTLSVFILAYAVGPLFLGPLSEIYGRVIVLQLANLLYLVFNIGCGVSQTKVQMIVCRFFAGLGGSAPLAIGGGVLSDCFKPEQRGKSVAIYSLAPLLGPAVGPIAGGFIAENTTWRWVFYATSIADGLIQVAGLFFLQETYAPIILKKRAQKLRKETNDTNYQTEFERQNKTFGQVMRAALIRPFRLLSTQPIVQALAAYMAYIYGTMYLVLSTFPSLWTSPEYYNESTGIGGLNYISLGLGFWLGSQICAPLNDRIYRRLKGKNNGMGKPEFRVPLLFVGAFLIPSGLFIYGWTAQTHCHWIAPNIGACMYGMGNIISFQCLQTYIVDSYTRFAASALAAVACMRSLAGFGFPLFAPYMYQALDYGWGNSLLAFIAIALGVPAPVFLWKFGEKLRKMSTYAAG</sequence>
<dbReference type="InterPro" id="IPR036188">
    <property type="entry name" value="FAD/NAD-bd_sf"/>
</dbReference>
<feature type="transmembrane region" description="Helical" evidence="10">
    <location>
        <begin position="1134"/>
        <end position="1155"/>
    </location>
</feature>
<feature type="transmembrane region" description="Helical" evidence="10">
    <location>
        <begin position="822"/>
        <end position="843"/>
    </location>
</feature>
<dbReference type="SUPFAM" id="SSF103473">
    <property type="entry name" value="MFS general substrate transporter"/>
    <property type="match status" value="1"/>
</dbReference>
<dbReference type="AlphaFoldDB" id="A0A401KQX2"/>
<dbReference type="InterPro" id="IPR020846">
    <property type="entry name" value="MFS_dom"/>
</dbReference>
<evidence type="ECO:0000313" key="12">
    <source>
        <dbReference type="EMBL" id="GCB21619.1"/>
    </source>
</evidence>
<accession>A0A401KQX2</accession>
<keyword evidence="5" id="KW-0274">FAD</keyword>
<keyword evidence="4 10" id="KW-0812">Transmembrane</keyword>
<evidence type="ECO:0000256" key="3">
    <source>
        <dbReference type="ARBA" id="ARBA00022630"/>
    </source>
</evidence>
<dbReference type="GO" id="GO:0016020">
    <property type="term" value="C:membrane"/>
    <property type="evidence" value="ECO:0007669"/>
    <property type="project" value="UniProtKB-SubCell"/>
</dbReference>
<proteinExistence type="inferred from homology"/>
<dbReference type="PRINTS" id="PR00420">
    <property type="entry name" value="RNGMNOXGNASE"/>
</dbReference>
<dbReference type="InterPro" id="IPR038220">
    <property type="entry name" value="PHOX_C_sf"/>
</dbReference>
<feature type="transmembrane region" description="Helical" evidence="10">
    <location>
        <begin position="914"/>
        <end position="936"/>
    </location>
</feature>
<evidence type="ECO:0000256" key="6">
    <source>
        <dbReference type="ARBA" id="ARBA00022989"/>
    </source>
</evidence>
<evidence type="ECO:0000259" key="11">
    <source>
        <dbReference type="PROSITE" id="PS50850"/>
    </source>
</evidence>
<dbReference type="Proteomes" id="UP000286921">
    <property type="component" value="Unassembled WGS sequence"/>
</dbReference>
<dbReference type="InterPro" id="IPR002938">
    <property type="entry name" value="FAD-bd"/>
</dbReference>
<dbReference type="InterPro" id="IPR011701">
    <property type="entry name" value="MFS"/>
</dbReference>
<dbReference type="Pfam" id="PF07690">
    <property type="entry name" value="MFS_1"/>
    <property type="match status" value="1"/>
</dbReference>
<feature type="compositionally biased region" description="Basic and acidic residues" evidence="9">
    <location>
        <begin position="722"/>
        <end position="736"/>
    </location>
</feature>
<dbReference type="PANTHER" id="PTHR23502">
    <property type="entry name" value="MAJOR FACILITATOR SUPERFAMILY"/>
    <property type="match status" value="1"/>
</dbReference>
<dbReference type="SUPFAM" id="SSF54373">
    <property type="entry name" value="FAD-linked reductases, C-terminal domain"/>
    <property type="match status" value="1"/>
</dbReference>
<dbReference type="InterPro" id="IPR012941">
    <property type="entry name" value="Phe_hydrox_C_dim_dom"/>
</dbReference>
<keyword evidence="6 10" id="KW-1133">Transmembrane helix</keyword>
<evidence type="ECO:0000256" key="4">
    <source>
        <dbReference type="ARBA" id="ARBA00022692"/>
    </source>
</evidence>
<evidence type="ECO:0000256" key="9">
    <source>
        <dbReference type="SAM" id="MobiDB-lite"/>
    </source>
</evidence>
<dbReference type="Gene3D" id="1.20.1250.20">
    <property type="entry name" value="MFS general substrate transporter like domains"/>
    <property type="match status" value="1"/>
</dbReference>
<comment type="similarity">
    <text evidence="2">Belongs to the PheA/TfdB FAD monooxygenase family.</text>
</comment>
<feature type="domain" description="Major facilitator superfamily (MFS) profile" evidence="11">
    <location>
        <begin position="761"/>
        <end position="1195"/>
    </location>
</feature>
<feature type="compositionally biased region" description="Basic and acidic residues" evidence="9">
    <location>
        <begin position="658"/>
        <end position="678"/>
    </location>
</feature>
<evidence type="ECO:0000313" key="13">
    <source>
        <dbReference type="Proteomes" id="UP000286921"/>
    </source>
</evidence>
<protein>
    <submittedName>
        <fullName evidence="12">Uncharacterized transporter C1529.01</fullName>
    </submittedName>
</protein>
<feature type="region of interest" description="Disordered" evidence="9">
    <location>
        <begin position="658"/>
        <end position="752"/>
    </location>
</feature>
<keyword evidence="3" id="KW-0285">Flavoprotein</keyword>
<dbReference type="Gene3D" id="3.40.30.20">
    <property type="match status" value="1"/>
</dbReference>
<keyword evidence="7" id="KW-0560">Oxidoreductase</keyword>
<evidence type="ECO:0000256" key="2">
    <source>
        <dbReference type="ARBA" id="ARBA00007801"/>
    </source>
</evidence>
<comment type="caution">
    <text evidence="12">The sequence shown here is derived from an EMBL/GenBank/DDBJ whole genome shotgun (WGS) entry which is preliminary data.</text>
</comment>
<feature type="compositionally biased region" description="Basic and acidic residues" evidence="9">
    <location>
        <begin position="686"/>
        <end position="697"/>
    </location>
</feature>
<dbReference type="CDD" id="cd17323">
    <property type="entry name" value="MFS_Tpo1_MDR_like"/>
    <property type="match status" value="1"/>
</dbReference>
<dbReference type="InterPro" id="IPR036249">
    <property type="entry name" value="Thioredoxin-like_sf"/>
</dbReference>